<evidence type="ECO:0000256" key="1">
    <source>
        <dbReference type="SAM" id="MobiDB-lite"/>
    </source>
</evidence>
<gene>
    <name evidence="2" type="ORF">BE221DRAFT_198342</name>
</gene>
<dbReference type="EMBL" id="KZ155780">
    <property type="protein sequence ID" value="OUS46791.1"/>
    <property type="molecule type" value="Genomic_DNA"/>
</dbReference>
<feature type="region of interest" description="Disordered" evidence="1">
    <location>
        <begin position="131"/>
        <end position="153"/>
    </location>
</feature>
<name>A0A1Y5IBD3_OSTTA</name>
<organism evidence="2">
    <name type="scientific">Ostreococcus tauri</name>
    <name type="common">Marine green alga</name>
    <dbReference type="NCBI Taxonomy" id="70448"/>
    <lineage>
        <taxon>Eukaryota</taxon>
        <taxon>Viridiplantae</taxon>
        <taxon>Chlorophyta</taxon>
        <taxon>Mamiellophyceae</taxon>
        <taxon>Mamiellales</taxon>
        <taxon>Bathycoccaceae</taxon>
        <taxon>Ostreococcus</taxon>
    </lineage>
</organism>
<feature type="compositionally biased region" description="Basic and acidic residues" evidence="1">
    <location>
        <begin position="17"/>
        <end position="32"/>
    </location>
</feature>
<feature type="compositionally biased region" description="Basic and acidic residues" evidence="1">
    <location>
        <begin position="144"/>
        <end position="153"/>
    </location>
</feature>
<reference evidence="2" key="1">
    <citation type="submission" date="2017-04" db="EMBL/GenBank/DDBJ databases">
        <title>Population genomics of picophytoplankton unveils novel chromosome hypervariability.</title>
        <authorList>
            <consortium name="DOE Joint Genome Institute"/>
            <person name="Blanc-Mathieu R."/>
            <person name="Krasovec M."/>
            <person name="Hebrard M."/>
            <person name="Yau S."/>
            <person name="Desgranges E."/>
            <person name="Martin J."/>
            <person name="Schackwitz W."/>
            <person name="Kuo A."/>
            <person name="Salin G."/>
            <person name="Donnadieu C."/>
            <person name="Desdevises Y."/>
            <person name="Sanchez-Ferandin S."/>
            <person name="Moreau H."/>
            <person name="Rivals E."/>
            <person name="Grigoriev I.V."/>
            <person name="Grimsley N."/>
            <person name="Eyre-Walker A."/>
            <person name="Piganeau G."/>
        </authorList>
    </citation>
    <scope>NUCLEOTIDE SEQUENCE [LARGE SCALE GENOMIC DNA]</scope>
    <source>
        <strain evidence="2">RCC 1115</strain>
    </source>
</reference>
<accession>A0A1Y5IBD3</accession>
<proteinExistence type="predicted"/>
<sequence length="153" mass="16952">MPLSPPTPVSSPSTDNPPRDDVSIDERERERACSLGDEESVSEREFDLAREILRKQRALASTHHDLVVGESVESESVEGVRAHEQSVIERALNIEVRAAARSDGSAEVIPNIEVQIDDDPEDDGDLTLRQLGKRALEDTSEQPSDDRVRGDER</sequence>
<feature type="region of interest" description="Disordered" evidence="1">
    <location>
        <begin position="1"/>
        <end position="39"/>
    </location>
</feature>
<evidence type="ECO:0000313" key="2">
    <source>
        <dbReference type="EMBL" id="OUS46791.1"/>
    </source>
</evidence>
<dbReference type="Proteomes" id="UP000195557">
    <property type="component" value="Unassembled WGS sequence"/>
</dbReference>
<dbReference type="AlphaFoldDB" id="A0A1Y5IBD3"/>
<protein>
    <submittedName>
        <fullName evidence="2">Uncharacterized protein</fullName>
    </submittedName>
</protein>